<dbReference type="Proteomes" id="UP000033140">
    <property type="component" value="Unassembled WGS sequence"/>
</dbReference>
<name>A0A0E9NLK8_SAICN</name>
<protein>
    <recommendedName>
        <fullName evidence="4">Secreted protein</fullName>
    </recommendedName>
</protein>
<feature type="region of interest" description="Disordered" evidence="1">
    <location>
        <begin position="1"/>
        <end position="48"/>
    </location>
</feature>
<dbReference type="AlphaFoldDB" id="A0A0E9NLK8"/>
<feature type="compositionally biased region" description="Basic and acidic residues" evidence="1">
    <location>
        <begin position="216"/>
        <end position="237"/>
    </location>
</feature>
<dbReference type="OrthoDB" id="3189033at2759"/>
<dbReference type="STRING" id="698492.A0A0E9NLK8"/>
<evidence type="ECO:0000313" key="3">
    <source>
        <dbReference type="Proteomes" id="UP000033140"/>
    </source>
</evidence>
<dbReference type="EMBL" id="BACD03000036">
    <property type="protein sequence ID" value="GAO50767.1"/>
    <property type="molecule type" value="Genomic_DNA"/>
</dbReference>
<feature type="region of interest" description="Disordered" evidence="1">
    <location>
        <begin position="210"/>
        <end position="237"/>
    </location>
</feature>
<gene>
    <name evidence="2" type="ORF">G7K_4888-t1</name>
</gene>
<dbReference type="OMA" id="NWEDEQW"/>
<reference evidence="2 3" key="2">
    <citation type="journal article" date="2014" name="J. Gen. Appl. Microbiol.">
        <title>The early diverging ascomycetous budding yeast Saitoella complicata has three histone deacetylases belonging to the Clr6, Hos2, and Rpd3 lineages.</title>
        <authorList>
            <person name="Nishida H."/>
            <person name="Matsumoto T."/>
            <person name="Kondo S."/>
            <person name="Hamamoto M."/>
            <person name="Yoshikawa H."/>
        </authorList>
    </citation>
    <scope>NUCLEOTIDE SEQUENCE [LARGE SCALE GENOMIC DNA]</scope>
    <source>
        <strain evidence="2 3">NRRL Y-17804</strain>
    </source>
</reference>
<feature type="region of interest" description="Disordered" evidence="1">
    <location>
        <begin position="464"/>
        <end position="484"/>
    </location>
</feature>
<dbReference type="RefSeq" id="XP_019026622.1">
    <property type="nucleotide sequence ID" value="XM_019165984.1"/>
</dbReference>
<reference evidence="2 3" key="1">
    <citation type="journal article" date="2011" name="J. Gen. Appl. Microbiol.">
        <title>Draft genome sequencing of the enigmatic yeast Saitoella complicata.</title>
        <authorList>
            <person name="Nishida H."/>
            <person name="Hamamoto M."/>
            <person name="Sugiyama J."/>
        </authorList>
    </citation>
    <scope>NUCLEOTIDE SEQUENCE [LARGE SCALE GENOMIC DNA]</scope>
    <source>
        <strain evidence="2 3">NRRL Y-17804</strain>
    </source>
</reference>
<comment type="caution">
    <text evidence="2">The sequence shown here is derived from an EMBL/GenBank/DDBJ whole genome shotgun (WGS) entry which is preliminary data.</text>
</comment>
<keyword evidence="3" id="KW-1185">Reference proteome</keyword>
<reference evidence="2 3" key="3">
    <citation type="journal article" date="2015" name="Genome Announc.">
        <title>Draft Genome Sequence of the Archiascomycetous Yeast Saitoella complicata.</title>
        <authorList>
            <person name="Yamauchi K."/>
            <person name="Kondo S."/>
            <person name="Hamamoto M."/>
            <person name="Takahashi Y."/>
            <person name="Ogura Y."/>
            <person name="Hayashi T."/>
            <person name="Nishida H."/>
        </authorList>
    </citation>
    <scope>NUCLEOTIDE SEQUENCE [LARGE SCALE GENOMIC DNA]</scope>
    <source>
        <strain evidence="2 3">NRRL Y-17804</strain>
    </source>
</reference>
<evidence type="ECO:0008006" key="4">
    <source>
        <dbReference type="Google" id="ProtNLM"/>
    </source>
</evidence>
<proteinExistence type="predicted"/>
<feature type="compositionally biased region" description="Basic and acidic residues" evidence="1">
    <location>
        <begin position="475"/>
        <end position="484"/>
    </location>
</feature>
<sequence length="521" mass="56999">MDELKRHPTDEELAPPLPIRPVSRGPELVDPNSAGPSLRSLGVTPEPPVMARTDAAHEAVGEYDIPALPARPGLQPPVYTPDTLPVESLAIAPGSRVHTPTSMVEEPIAQPVSEKAAYLAPPPPQRMRRTYSDNGETGGALHYTRNPHILTAYLIPFPQPRFNPPIKPKVQAHGEELSSADIKRMEAEGTLYPGTQAEDEVPMRFLIYTPPPPPLRKPETKLDDQGKEVKEGKVHKAQRKWEEEVRESKTKTGIKAKAIRGIAKGMSNVKSSNLEFFNRFPSTGSTEKPGERADRGVEELLLLYPPAPSLTPTKMREEFVSTLLRTKKKATRDAVISSALLPVSAAIDVLATPVWPFGGLLEIDGVWAYASLRGAKTARGVSKRLGLKGKKAEDAKAAAEGVPEGVEGEEMLKLTFKATERLDVLRDYLASACSSRDIALFAGPTHGVPTESEILDAIGWTPSDLSSTGGGGTGEEEKWERDDVKEDLKNVVGKGAKEWVKWCKDWEKKERKRVKEGKEKV</sequence>
<accession>A0A0E9NLK8</accession>
<organism evidence="2 3">
    <name type="scientific">Saitoella complicata (strain BCRC 22490 / CBS 7301 / JCM 7358 / NBRC 10748 / NRRL Y-17804)</name>
    <dbReference type="NCBI Taxonomy" id="698492"/>
    <lineage>
        <taxon>Eukaryota</taxon>
        <taxon>Fungi</taxon>
        <taxon>Dikarya</taxon>
        <taxon>Ascomycota</taxon>
        <taxon>Taphrinomycotina</taxon>
        <taxon>Taphrinomycotina incertae sedis</taxon>
        <taxon>Saitoella</taxon>
    </lineage>
</organism>
<evidence type="ECO:0000313" key="2">
    <source>
        <dbReference type="EMBL" id="GAO50767.1"/>
    </source>
</evidence>
<feature type="compositionally biased region" description="Basic and acidic residues" evidence="1">
    <location>
        <begin position="1"/>
        <end position="10"/>
    </location>
</feature>
<evidence type="ECO:0000256" key="1">
    <source>
        <dbReference type="SAM" id="MobiDB-lite"/>
    </source>
</evidence>